<name>A0A833J261_9HYPH</name>
<comment type="caution">
    <text evidence="1">The sequence shown here is derived from an EMBL/GenBank/DDBJ whole genome shotgun (WGS) entry which is preliminary data.</text>
</comment>
<evidence type="ECO:0000313" key="1">
    <source>
        <dbReference type="EMBL" id="KAB7782241.1"/>
    </source>
</evidence>
<organism evidence="1 2">
    <name type="scientific">Methylorubrum populi</name>
    <dbReference type="NCBI Taxonomy" id="223967"/>
    <lineage>
        <taxon>Bacteria</taxon>
        <taxon>Pseudomonadati</taxon>
        <taxon>Pseudomonadota</taxon>
        <taxon>Alphaproteobacteria</taxon>
        <taxon>Hyphomicrobiales</taxon>
        <taxon>Methylobacteriaceae</taxon>
        <taxon>Methylorubrum</taxon>
    </lineage>
</organism>
<gene>
    <name evidence="1" type="ORF">F8B43_4996</name>
</gene>
<reference evidence="1 2" key="1">
    <citation type="submission" date="2019-10" db="EMBL/GenBank/DDBJ databases">
        <title>Draft Genome Sequence of the Caffeine Degrading Methylotroph Methylorubrum populi PINKEL.</title>
        <authorList>
            <person name="Dawson S.C."/>
            <person name="Zhang X."/>
            <person name="Wright M.E."/>
            <person name="Sharma G."/>
            <person name="Langner J.T."/>
            <person name="Ditty J.L."/>
            <person name="Subuyuj G.A."/>
        </authorList>
    </citation>
    <scope>NUCLEOTIDE SEQUENCE [LARGE SCALE GENOMIC DNA]</scope>
    <source>
        <strain evidence="1 2">Pinkel</strain>
    </source>
</reference>
<proteinExistence type="predicted"/>
<dbReference type="Proteomes" id="UP000469949">
    <property type="component" value="Unassembled WGS sequence"/>
</dbReference>
<dbReference type="AlphaFoldDB" id="A0A833J261"/>
<sequence length="59" mass="6946">MEIPESGVDVEFLFLSVSRRALFSIGTNSAAHRLESTNYDSRRFLIYRRPDLKKRNKTR</sequence>
<accession>A0A833J261</accession>
<evidence type="ECO:0000313" key="2">
    <source>
        <dbReference type="Proteomes" id="UP000469949"/>
    </source>
</evidence>
<protein>
    <submittedName>
        <fullName evidence="1">Uncharacterized protein</fullName>
    </submittedName>
</protein>
<dbReference type="EMBL" id="WEKV01000020">
    <property type="protein sequence ID" value="KAB7782241.1"/>
    <property type="molecule type" value="Genomic_DNA"/>
</dbReference>